<evidence type="ECO:0000313" key="1">
    <source>
        <dbReference type="EMBL" id="MCI03084.1"/>
    </source>
</evidence>
<dbReference type="Proteomes" id="UP000265520">
    <property type="component" value="Unassembled WGS sequence"/>
</dbReference>
<keyword evidence="2" id="KW-1185">Reference proteome</keyword>
<proteinExistence type="predicted"/>
<accession>A0A392NUJ3</accession>
<feature type="non-terminal residue" evidence="1">
    <location>
        <position position="1"/>
    </location>
</feature>
<reference evidence="1 2" key="1">
    <citation type="journal article" date="2018" name="Front. Plant Sci.">
        <title>Red Clover (Trifolium pratense) and Zigzag Clover (T. medium) - A Picture of Genomic Similarities and Differences.</title>
        <authorList>
            <person name="Dluhosova J."/>
            <person name="Istvanek J."/>
            <person name="Nedelnik J."/>
            <person name="Repkova J."/>
        </authorList>
    </citation>
    <scope>NUCLEOTIDE SEQUENCE [LARGE SCALE GENOMIC DNA]</scope>
    <source>
        <strain evidence="2">cv. 10/8</strain>
        <tissue evidence="1">Leaf</tissue>
    </source>
</reference>
<dbReference type="EMBL" id="LXQA010051149">
    <property type="protein sequence ID" value="MCI03084.1"/>
    <property type="molecule type" value="Genomic_DNA"/>
</dbReference>
<comment type="caution">
    <text evidence="1">The sequence shown here is derived from an EMBL/GenBank/DDBJ whole genome shotgun (WGS) entry which is preliminary data.</text>
</comment>
<name>A0A392NUJ3_9FABA</name>
<feature type="non-terminal residue" evidence="1">
    <location>
        <position position="176"/>
    </location>
</feature>
<dbReference type="AlphaFoldDB" id="A0A392NUJ3"/>
<protein>
    <submittedName>
        <fullName evidence="1">Uncharacterized protein</fullName>
    </submittedName>
</protein>
<sequence>CGCHFCYKCGSGYLPGGCECNKVKATYHPVQQNQQVPSTVLTGGVPSGGTFPFPHGYLTNMAQTPRQIPSTVSTTGVFTSGNFPNRNPPYSYQPQEQIFSGISGGVSTSGTFPYGYPINSAQRQEYIRNVAAYAAAYAVQRQQQIPSIASTTRPLPYGYRTYPIGGGVFTAGTLSN</sequence>
<evidence type="ECO:0000313" key="2">
    <source>
        <dbReference type="Proteomes" id="UP000265520"/>
    </source>
</evidence>
<organism evidence="1 2">
    <name type="scientific">Trifolium medium</name>
    <dbReference type="NCBI Taxonomy" id="97028"/>
    <lineage>
        <taxon>Eukaryota</taxon>
        <taxon>Viridiplantae</taxon>
        <taxon>Streptophyta</taxon>
        <taxon>Embryophyta</taxon>
        <taxon>Tracheophyta</taxon>
        <taxon>Spermatophyta</taxon>
        <taxon>Magnoliopsida</taxon>
        <taxon>eudicotyledons</taxon>
        <taxon>Gunneridae</taxon>
        <taxon>Pentapetalae</taxon>
        <taxon>rosids</taxon>
        <taxon>fabids</taxon>
        <taxon>Fabales</taxon>
        <taxon>Fabaceae</taxon>
        <taxon>Papilionoideae</taxon>
        <taxon>50 kb inversion clade</taxon>
        <taxon>NPAAA clade</taxon>
        <taxon>Hologalegina</taxon>
        <taxon>IRL clade</taxon>
        <taxon>Trifolieae</taxon>
        <taxon>Trifolium</taxon>
    </lineage>
</organism>